<protein>
    <submittedName>
        <fullName evidence="1">Uncharacterized protein</fullName>
    </submittedName>
</protein>
<dbReference type="AlphaFoldDB" id="A0A1F7XBG2"/>
<dbReference type="Proteomes" id="UP000177053">
    <property type="component" value="Unassembled WGS sequence"/>
</dbReference>
<evidence type="ECO:0000313" key="2">
    <source>
        <dbReference type="Proteomes" id="UP000177053"/>
    </source>
</evidence>
<gene>
    <name evidence="1" type="ORF">A2Z22_03340</name>
</gene>
<accession>A0A1F7XBG2</accession>
<comment type="caution">
    <text evidence="1">The sequence shown here is derived from an EMBL/GenBank/DDBJ whole genome shotgun (WGS) entry which is preliminary data.</text>
</comment>
<name>A0A1F7XBG2_9BACT</name>
<dbReference type="EMBL" id="MGFS01000003">
    <property type="protein sequence ID" value="OGM12099.1"/>
    <property type="molecule type" value="Genomic_DNA"/>
</dbReference>
<proteinExistence type="predicted"/>
<sequence>METNNPAENVIPIIKEYGKRVAAGESLSLLERVSIVLAKFSLKLANYNQYQIDALIKAGEIEWRFGRSVERQ</sequence>
<evidence type="ECO:0000313" key="1">
    <source>
        <dbReference type="EMBL" id="OGM12099.1"/>
    </source>
</evidence>
<reference evidence="1 2" key="1">
    <citation type="journal article" date="2016" name="Nat. Commun.">
        <title>Thousands of microbial genomes shed light on interconnected biogeochemical processes in an aquifer system.</title>
        <authorList>
            <person name="Anantharaman K."/>
            <person name="Brown C.T."/>
            <person name="Hug L.A."/>
            <person name="Sharon I."/>
            <person name="Castelle C.J."/>
            <person name="Probst A.J."/>
            <person name="Thomas B.C."/>
            <person name="Singh A."/>
            <person name="Wilkins M.J."/>
            <person name="Karaoz U."/>
            <person name="Brodie E.L."/>
            <person name="Williams K.H."/>
            <person name="Hubbard S.S."/>
            <person name="Banfield J.F."/>
        </authorList>
    </citation>
    <scope>NUCLEOTIDE SEQUENCE [LARGE SCALE GENOMIC DNA]</scope>
</reference>
<organism evidence="1 2">
    <name type="scientific">Candidatus Woesebacteria bacterium RBG_16_34_12</name>
    <dbReference type="NCBI Taxonomy" id="1802480"/>
    <lineage>
        <taxon>Bacteria</taxon>
        <taxon>Candidatus Woeseibacteriota</taxon>
    </lineage>
</organism>